<dbReference type="STRING" id="329885.A0A4U0U1T8"/>
<name>A0A4U0U1T8_9PEZI</name>
<dbReference type="OrthoDB" id="5840532at2759"/>
<dbReference type="InterPro" id="IPR013096">
    <property type="entry name" value="Cupin_2"/>
</dbReference>
<protein>
    <recommendedName>
        <fullName evidence="1">Cupin type-2 domain-containing protein</fullName>
    </recommendedName>
</protein>
<dbReference type="AlphaFoldDB" id="A0A4U0U1T8"/>
<dbReference type="Proteomes" id="UP000310066">
    <property type="component" value="Unassembled WGS sequence"/>
</dbReference>
<dbReference type="SUPFAM" id="SSF51182">
    <property type="entry name" value="RmlC-like cupins"/>
    <property type="match status" value="1"/>
</dbReference>
<feature type="domain" description="Cupin type-2" evidence="1">
    <location>
        <begin position="93"/>
        <end position="154"/>
    </location>
</feature>
<accession>A0A4U0U1T8</accession>
<dbReference type="InterPro" id="IPR011051">
    <property type="entry name" value="RmlC_Cupin_sf"/>
</dbReference>
<gene>
    <name evidence="2" type="ORF">B0A54_16135</name>
</gene>
<evidence type="ECO:0000259" key="1">
    <source>
        <dbReference type="Pfam" id="PF07883"/>
    </source>
</evidence>
<dbReference type="Gene3D" id="2.60.120.10">
    <property type="entry name" value="Jelly Rolls"/>
    <property type="match status" value="1"/>
</dbReference>
<dbReference type="EMBL" id="NAJP01000118">
    <property type="protein sequence ID" value="TKA28336.1"/>
    <property type="molecule type" value="Genomic_DNA"/>
</dbReference>
<dbReference type="Pfam" id="PF07883">
    <property type="entry name" value="Cupin_2"/>
    <property type="match status" value="1"/>
</dbReference>
<organism evidence="2 3">
    <name type="scientific">Friedmanniomyces endolithicus</name>
    <dbReference type="NCBI Taxonomy" id="329885"/>
    <lineage>
        <taxon>Eukaryota</taxon>
        <taxon>Fungi</taxon>
        <taxon>Dikarya</taxon>
        <taxon>Ascomycota</taxon>
        <taxon>Pezizomycotina</taxon>
        <taxon>Dothideomycetes</taxon>
        <taxon>Dothideomycetidae</taxon>
        <taxon>Mycosphaerellales</taxon>
        <taxon>Teratosphaeriaceae</taxon>
        <taxon>Friedmanniomyces</taxon>
    </lineage>
</organism>
<dbReference type="PANTHER" id="PTHR36156:SF2">
    <property type="entry name" value="CUPIN TYPE-2 DOMAIN-CONTAINING PROTEIN"/>
    <property type="match status" value="1"/>
</dbReference>
<dbReference type="PANTHER" id="PTHR36156">
    <property type="entry name" value="SLR2101 PROTEIN"/>
    <property type="match status" value="1"/>
</dbReference>
<proteinExistence type="predicted"/>
<dbReference type="InterPro" id="IPR014710">
    <property type="entry name" value="RmlC-like_jellyroll"/>
</dbReference>
<dbReference type="InterPro" id="IPR047142">
    <property type="entry name" value="OryJ/VirC-like"/>
</dbReference>
<dbReference type="CDD" id="cd02231">
    <property type="entry name" value="cupin_BLL6423-like"/>
    <property type="match status" value="1"/>
</dbReference>
<reference evidence="2 3" key="1">
    <citation type="submission" date="2017-03" db="EMBL/GenBank/DDBJ databases">
        <title>Genomes of endolithic fungi from Antarctica.</title>
        <authorList>
            <person name="Coleine C."/>
            <person name="Masonjones S."/>
            <person name="Stajich J.E."/>
        </authorList>
    </citation>
    <scope>NUCLEOTIDE SEQUENCE [LARGE SCALE GENOMIC DNA]</scope>
    <source>
        <strain evidence="2 3">CCFEE 5311</strain>
    </source>
</reference>
<sequence>MASLPPNNPSGFRAPSRHITTHDEKGASKFLPEQTVPTAAPWQEFSPDAFSSMLYGTTTSPAQLTNDADLEAYTSGTIKPSDIVTKNGTNIRLFDFGPGFKSDMHRTDSIDYSIVVSGTIENEVESGEVRVGEAGDVFVQRGTQHAWRNPSETEWTRMCFFVVAAEPVVVGGKELGGISSVDSSVGEK</sequence>
<evidence type="ECO:0000313" key="3">
    <source>
        <dbReference type="Proteomes" id="UP000310066"/>
    </source>
</evidence>
<comment type="caution">
    <text evidence="2">The sequence shown here is derived from an EMBL/GenBank/DDBJ whole genome shotgun (WGS) entry which is preliminary data.</text>
</comment>
<evidence type="ECO:0000313" key="2">
    <source>
        <dbReference type="EMBL" id="TKA28336.1"/>
    </source>
</evidence>